<dbReference type="Pfam" id="PF13412">
    <property type="entry name" value="HTH_24"/>
    <property type="match status" value="1"/>
</dbReference>
<keyword evidence="7" id="KW-1185">Reference proteome</keyword>
<dbReference type="InterPro" id="IPR036388">
    <property type="entry name" value="WH-like_DNA-bd_sf"/>
</dbReference>
<evidence type="ECO:0000256" key="3">
    <source>
        <dbReference type="ARBA" id="ARBA00023159"/>
    </source>
</evidence>
<feature type="domain" description="HTH asnC-type" evidence="5">
    <location>
        <begin position="4"/>
        <end position="65"/>
    </location>
</feature>
<organism evidence="6 7">
    <name type="scientific">Teichococcus deserti</name>
    <dbReference type="NCBI Taxonomy" id="1817963"/>
    <lineage>
        <taxon>Bacteria</taxon>
        <taxon>Pseudomonadati</taxon>
        <taxon>Pseudomonadota</taxon>
        <taxon>Alphaproteobacteria</taxon>
        <taxon>Acetobacterales</taxon>
        <taxon>Roseomonadaceae</taxon>
        <taxon>Roseomonas</taxon>
    </lineage>
</organism>
<dbReference type="GO" id="GO:0005829">
    <property type="term" value="C:cytosol"/>
    <property type="evidence" value="ECO:0007669"/>
    <property type="project" value="TreeGrafter"/>
</dbReference>
<dbReference type="Gene3D" id="3.30.70.920">
    <property type="match status" value="1"/>
</dbReference>
<keyword evidence="2" id="KW-0238">DNA-binding</keyword>
<accession>A0A1V2H311</accession>
<dbReference type="RefSeq" id="WP_076958043.1">
    <property type="nucleotide sequence ID" value="NZ_MLCO01000139.1"/>
</dbReference>
<evidence type="ECO:0000259" key="5">
    <source>
        <dbReference type="PROSITE" id="PS50956"/>
    </source>
</evidence>
<dbReference type="InterPro" id="IPR019885">
    <property type="entry name" value="Tscrpt_reg_HTH_AsnC-type_CS"/>
</dbReference>
<proteinExistence type="predicted"/>
<evidence type="ECO:0000313" key="6">
    <source>
        <dbReference type="EMBL" id="ONG52467.1"/>
    </source>
</evidence>
<dbReference type="SMART" id="SM00344">
    <property type="entry name" value="HTH_ASNC"/>
    <property type="match status" value="1"/>
</dbReference>
<keyword evidence="4" id="KW-0804">Transcription</keyword>
<keyword evidence="1" id="KW-0805">Transcription regulation</keyword>
<dbReference type="EMBL" id="MLCO01000139">
    <property type="protein sequence ID" value="ONG52467.1"/>
    <property type="molecule type" value="Genomic_DNA"/>
</dbReference>
<dbReference type="InterPro" id="IPR019888">
    <property type="entry name" value="Tscrpt_reg_AsnC-like"/>
</dbReference>
<dbReference type="GO" id="GO:0043200">
    <property type="term" value="P:response to amino acid"/>
    <property type="evidence" value="ECO:0007669"/>
    <property type="project" value="TreeGrafter"/>
</dbReference>
<dbReference type="PANTHER" id="PTHR30154:SF0">
    <property type="entry name" value="LEUCINE-RESPONSIVE REGULATORY PROTEIN"/>
    <property type="match status" value="1"/>
</dbReference>
<dbReference type="InterPro" id="IPR019887">
    <property type="entry name" value="Tscrpt_reg_AsnC/Lrp_C"/>
</dbReference>
<protein>
    <submittedName>
        <fullName evidence="6">ArsR family transcriptional regulator</fullName>
    </submittedName>
</protein>
<sequence>MQEIDRIDRSILDILQRDGRITNQELAERIGLSPTATSERLRRLLRDGFVSGFGARLDPHRLGFGLLVFVEVLLDKTTPDIFEKFAAAVIRAPEVLECHMVAGGFDYLVKTRLRDMAAYRAFLGEVLLNLPGVKETRTYAVMEEVKNDGPLPLR</sequence>
<dbReference type="OrthoDB" id="9813313at2"/>
<keyword evidence="3" id="KW-0010">Activator</keyword>
<dbReference type="Proteomes" id="UP000188879">
    <property type="component" value="Unassembled WGS sequence"/>
</dbReference>
<dbReference type="PANTHER" id="PTHR30154">
    <property type="entry name" value="LEUCINE-RESPONSIVE REGULATORY PROTEIN"/>
    <property type="match status" value="1"/>
</dbReference>
<name>A0A1V2H311_9PROT</name>
<dbReference type="Gene3D" id="1.10.10.10">
    <property type="entry name" value="Winged helix-like DNA-binding domain superfamily/Winged helix DNA-binding domain"/>
    <property type="match status" value="1"/>
</dbReference>
<dbReference type="PROSITE" id="PS00519">
    <property type="entry name" value="HTH_ASNC_1"/>
    <property type="match status" value="1"/>
</dbReference>
<dbReference type="InterPro" id="IPR000485">
    <property type="entry name" value="AsnC-type_HTH_dom"/>
</dbReference>
<dbReference type="AlphaFoldDB" id="A0A1V2H311"/>
<evidence type="ECO:0000313" key="7">
    <source>
        <dbReference type="Proteomes" id="UP000188879"/>
    </source>
</evidence>
<dbReference type="SUPFAM" id="SSF46785">
    <property type="entry name" value="Winged helix' DNA-binding domain"/>
    <property type="match status" value="1"/>
</dbReference>
<reference evidence="6 7" key="1">
    <citation type="submission" date="2016-10" db="EMBL/GenBank/DDBJ databases">
        <title>Draft Genome sequence of Roseomonas sp. strain M3.</title>
        <authorList>
            <person name="Subhash Y."/>
            <person name="Lee S."/>
        </authorList>
    </citation>
    <scope>NUCLEOTIDE SEQUENCE [LARGE SCALE GENOMIC DNA]</scope>
    <source>
        <strain evidence="6 7">M3</strain>
    </source>
</reference>
<dbReference type="GO" id="GO:0006355">
    <property type="term" value="P:regulation of DNA-templated transcription"/>
    <property type="evidence" value="ECO:0007669"/>
    <property type="project" value="UniProtKB-ARBA"/>
</dbReference>
<dbReference type="Pfam" id="PF01037">
    <property type="entry name" value="AsnC_trans_reg"/>
    <property type="match status" value="1"/>
</dbReference>
<gene>
    <name evidence="6" type="ORF">BKE38_14420</name>
</gene>
<dbReference type="CDD" id="cd00090">
    <property type="entry name" value="HTH_ARSR"/>
    <property type="match status" value="1"/>
</dbReference>
<dbReference type="InterPro" id="IPR011008">
    <property type="entry name" value="Dimeric_a/b-barrel"/>
</dbReference>
<evidence type="ECO:0000256" key="4">
    <source>
        <dbReference type="ARBA" id="ARBA00023163"/>
    </source>
</evidence>
<evidence type="ECO:0000256" key="1">
    <source>
        <dbReference type="ARBA" id="ARBA00023015"/>
    </source>
</evidence>
<dbReference type="PRINTS" id="PR00033">
    <property type="entry name" value="HTHASNC"/>
</dbReference>
<dbReference type="InterPro" id="IPR011991">
    <property type="entry name" value="ArsR-like_HTH"/>
</dbReference>
<dbReference type="InterPro" id="IPR036390">
    <property type="entry name" value="WH_DNA-bd_sf"/>
</dbReference>
<dbReference type="PROSITE" id="PS50956">
    <property type="entry name" value="HTH_ASNC_2"/>
    <property type="match status" value="1"/>
</dbReference>
<evidence type="ECO:0000256" key="2">
    <source>
        <dbReference type="ARBA" id="ARBA00023125"/>
    </source>
</evidence>
<comment type="caution">
    <text evidence="6">The sequence shown here is derived from an EMBL/GenBank/DDBJ whole genome shotgun (WGS) entry which is preliminary data.</text>
</comment>
<dbReference type="SUPFAM" id="SSF54909">
    <property type="entry name" value="Dimeric alpha+beta barrel"/>
    <property type="match status" value="1"/>
</dbReference>
<dbReference type="GO" id="GO:0043565">
    <property type="term" value="F:sequence-specific DNA binding"/>
    <property type="evidence" value="ECO:0007669"/>
    <property type="project" value="InterPro"/>
</dbReference>